<dbReference type="InterPro" id="IPR023299">
    <property type="entry name" value="ATPase_P-typ_cyto_dom_N"/>
</dbReference>
<feature type="transmembrane region" description="Helical" evidence="18">
    <location>
        <begin position="190"/>
        <end position="207"/>
    </location>
</feature>
<evidence type="ECO:0000256" key="1">
    <source>
        <dbReference type="ARBA" id="ARBA00004651"/>
    </source>
</evidence>
<keyword evidence="5" id="KW-0597">Phosphoprotein</keyword>
<dbReference type="PRINTS" id="PR00943">
    <property type="entry name" value="CUATPASE"/>
</dbReference>
<feature type="transmembrane region" description="Helical" evidence="18">
    <location>
        <begin position="127"/>
        <end position="149"/>
    </location>
</feature>
<evidence type="ECO:0000256" key="13">
    <source>
        <dbReference type="ARBA" id="ARBA00023008"/>
    </source>
</evidence>
<protein>
    <recommendedName>
        <fullName evidence="3">P-type Cu(+) transporter</fullName>
        <ecNumber evidence="3">7.2.2.8</ecNumber>
    </recommendedName>
</protein>
<feature type="transmembrane region" description="Helical" evidence="18">
    <location>
        <begin position="379"/>
        <end position="401"/>
    </location>
</feature>
<dbReference type="PROSITE" id="PS50846">
    <property type="entry name" value="HMA_2"/>
    <property type="match status" value="1"/>
</dbReference>
<dbReference type="InterPro" id="IPR044492">
    <property type="entry name" value="P_typ_ATPase_HD_dom"/>
</dbReference>
<dbReference type="SUPFAM" id="SSF81653">
    <property type="entry name" value="Calcium ATPase, transduction domain A"/>
    <property type="match status" value="1"/>
</dbReference>
<gene>
    <name evidence="20" type="ORF">A8708_22340</name>
</gene>
<dbReference type="Pfam" id="PF00122">
    <property type="entry name" value="E1-E2_ATPase"/>
    <property type="match status" value="1"/>
</dbReference>
<evidence type="ECO:0000256" key="8">
    <source>
        <dbReference type="ARBA" id="ARBA00022741"/>
    </source>
</evidence>
<feature type="domain" description="HMA" evidence="19">
    <location>
        <begin position="8"/>
        <end position="74"/>
    </location>
</feature>
<dbReference type="SUPFAM" id="SSF55008">
    <property type="entry name" value="HMA, heavy metal-associated domain"/>
    <property type="match status" value="1"/>
</dbReference>
<feature type="transmembrane region" description="Helical" evidence="18">
    <location>
        <begin position="347"/>
        <end position="367"/>
    </location>
</feature>
<keyword evidence="15 18" id="KW-0472">Membrane</keyword>
<dbReference type="SFLD" id="SFLDG00002">
    <property type="entry name" value="C1.7:_P-type_atpase_like"/>
    <property type="match status" value="1"/>
</dbReference>
<dbReference type="InterPro" id="IPR036412">
    <property type="entry name" value="HAD-like_sf"/>
</dbReference>
<dbReference type="OrthoDB" id="2490525at2"/>
<comment type="function">
    <text evidence="17">Involved in copper export.</text>
</comment>
<dbReference type="PROSITE" id="PS01047">
    <property type="entry name" value="HMA_1"/>
    <property type="match status" value="1"/>
</dbReference>
<evidence type="ECO:0000256" key="16">
    <source>
        <dbReference type="ARBA" id="ARBA00049289"/>
    </source>
</evidence>
<keyword evidence="18" id="KW-1003">Cell membrane</keyword>
<dbReference type="PRINTS" id="PR00942">
    <property type="entry name" value="CUATPASEI"/>
</dbReference>
<feature type="transmembrane region" description="Helical" evidence="18">
    <location>
        <begin position="161"/>
        <end position="178"/>
    </location>
</feature>
<name>A0A198A242_9BACL</name>
<evidence type="ECO:0000256" key="4">
    <source>
        <dbReference type="ARBA" id="ARBA00022448"/>
    </source>
</evidence>
<dbReference type="CDD" id="cd00371">
    <property type="entry name" value="HMA"/>
    <property type="match status" value="1"/>
</dbReference>
<evidence type="ECO:0000256" key="12">
    <source>
        <dbReference type="ARBA" id="ARBA00022989"/>
    </source>
</evidence>
<evidence type="ECO:0000256" key="11">
    <source>
        <dbReference type="ARBA" id="ARBA00022967"/>
    </source>
</evidence>
<dbReference type="InterPro" id="IPR059000">
    <property type="entry name" value="ATPase_P-type_domA"/>
</dbReference>
<dbReference type="InterPro" id="IPR023298">
    <property type="entry name" value="ATPase_P-typ_TM_dom_sf"/>
</dbReference>
<comment type="caution">
    <text evidence="20">The sequence shown here is derived from an EMBL/GenBank/DDBJ whole genome shotgun (WGS) entry which is preliminary data.</text>
</comment>
<evidence type="ECO:0000256" key="15">
    <source>
        <dbReference type="ARBA" id="ARBA00023136"/>
    </source>
</evidence>
<dbReference type="FunFam" id="2.70.150.10:FF:000002">
    <property type="entry name" value="Copper-transporting ATPase 1, putative"/>
    <property type="match status" value="1"/>
</dbReference>
<comment type="subcellular location">
    <subcellularLocation>
        <location evidence="1">Cell membrane</location>
        <topology evidence="1">Multi-pass membrane protein</topology>
    </subcellularLocation>
</comment>
<keyword evidence="4" id="KW-0813">Transport</keyword>
<proteinExistence type="inferred from homology"/>
<dbReference type="FunFam" id="3.30.70.100:FF:000005">
    <property type="entry name" value="Copper-exporting P-type ATPase A"/>
    <property type="match status" value="1"/>
</dbReference>
<keyword evidence="14" id="KW-0406">Ion transport</keyword>
<dbReference type="EC" id="7.2.2.8" evidence="3"/>
<evidence type="ECO:0000259" key="19">
    <source>
        <dbReference type="PROSITE" id="PS50846"/>
    </source>
</evidence>
<sequence length="735" mass="79771">MSKTTVPKKVTLEIDGMTCSACSARIEKVIGKLSGVQTIAVNLPLGRATLQLEPAAANESYIIERIQQLGYGAKTYEEHGIRNEADSSLGSRLILSSVLTLPIMWAMVRHYGWTSGIWIPELFLAPWFQWLLATPIQFVIGGPFYANAFKSLRNKTANMDVLVVLSTTCAYMYSHYMTLHALKTGMPDPHGIYFESSAMMITVVLLGKRLEASAKRRSLQAIHLLRKLEPEAARILKDGISKSVALETVRVGDILIVQEGELIPLDGIVLQGHTTVDEAHLTGEAIPVPKKTHDSVSGGSRNIEGTIDLQVTAAKGETTLAKVVRFIEEAQGSKADIQRYADRMTAFFVPTVIMLAIITFVCWIYVLSPGDAKGAMFKAIAVLVIACPCALGLATPISILVGTSKALQAGILFREGKYVEQMAEIDVVLLDKTGTITFGTPSVMGIHSVTDQTMRLLRLVASAEMKSKHPFAGAILREAARQHVALREPDTYHSMPGFGVSASVEGHEVLVGSSDFMKLHHIRHAAYNELTDQCMREGKSVLHAVIDSEYAGVFVVSDTLKPTSPQAVRQLNKQRLDVAMLTGDQQRTAEAVARQTGIRVIYADMKPTDKLQVVKKLQQQGKKVAVVGDGMNDAPALAAADIGIAVGTGTDVAKETADINLLHGDLRSVAEAFRISRATMRNIRQNLTFALVYNVLAIPLAFMGLLTPWIAGAAMALSSVSVVVNALRLQKRSPR</sequence>
<dbReference type="CDD" id="cd02094">
    <property type="entry name" value="P-type_ATPase_Cu-like"/>
    <property type="match status" value="1"/>
</dbReference>
<evidence type="ECO:0000256" key="14">
    <source>
        <dbReference type="ARBA" id="ARBA00023065"/>
    </source>
</evidence>
<comment type="similarity">
    <text evidence="2 18">Belongs to the cation transport ATPase (P-type) (TC 3.A.3) family. Type IB subfamily.</text>
</comment>
<dbReference type="NCBIfam" id="TIGR01511">
    <property type="entry name" value="ATPase-IB1_Cu"/>
    <property type="match status" value="1"/>
</dbReference>
<dbReference type="GO" id="GO:0005507">
    <property type="term" value="F:copper ion binding"/>
    <property type="evidence" value="ECO:0007669"/>
    <property type="project" value="TreeGrafter"/>
</dbReference>
<dbReference type="InterPro" id="IPR018303">
    <property type="entry name" value="ATPase_P-typ_P_site"/>
</dbReference>
<reference evidence="20 21" key="1">
    <citation type="submission" date="2016-05" db="EMBL/GenBank/DDBJ databases">
        <title>Paenibacillus sp. 1ZS3-15 nov., isolated from the rhizosphere soil.</title>
        <authorList>
            <person name="Zhang X.X."/>
            <person name="Zhang J."/>
        </authorList>
    </citation>
    <scope>NUCLEOTIDE SEQUENCE [LARGE SCALE GENOMIC DNA]</scope>
    <source>
        <strain evidence="20 21">1ZS3-15</strain>
    </source>
</reference>
<keyword evidence="6 18" id="KW-0812">Transmembrane</keyword>
<dbReference type="InterPro" id="IPR006121">
    <property type="entry name" value="HMA_dom"/>
</dbReference>
<dbReference type="InterPro" id="IPR023214">
    <property type="entry name" value="HAD_sf"/>
</dbReference>
<dbReference type="GO" id="GO:0005886">
    <property type="term" value="C:plasma membrane"/>
    <property type="evidence" value="ECO:0007669"/>
    <property type="project" value="UniProtKB-SubCell"/>
</dbReference>
<organism evidence="20 21">
    <name type="scientific">Paenibacillus oryzisoli</name>
    <dbReference type="NCBI Taxonomy" id="1850517"/>
    <lineage>
        <taxon>Bacteria</taxon>
        <taxon>Bacillati</taxon>
        <taxon>Bacillota</taxon>
        <taxon>Bacilli</taxon>
        <taxon>Bacillales</taxon>
        <taxon>Paenibacillaceae</taxon>
        <taxon>Paenibacillus</taxon>
    </lineage>
</organism>
<dbReference type="PANTHER" id="PTHR43520">
    <property type="entry name" value="ATP7, ISOFORM B"/>
    <property type="match status" value="1"/>
</dbReference>
<evidence type="ECO:0000256" key="17">
    <source>
        <dbReference type="ARBA" id="ARBA00055366"/>
    </source>
</evidence>
<dbReference type="GO" id="GO:0016887">
    <property type="term" value="F:ATP hydrolysis activity"/>
    <property type="evidence" value="ECO:0007669"/>
    <property type="project" value="InterPro"/>
</dbReference>
<evidence type="ECO:0000256" key="5">
    <source>
        <dbReference type="ARBA" id="ARBA00022553"/>
    </source>
</evidence>
<evidence type="ECO:0000313" key="20">
    <source>
        <dbReference type="EMBL" id="OAS15073.1"/>
    </source>
</evidence>
<dbReference type="PRINTS" id="PR00119">
    <property type="entry name" value="CATATPASE"/>
</dbReference>
<evidence type="ECO:0000256" key="3">
    <source>
        <dbReference type="ARBA" id="ARBA00012517"/>
    </source>
</evidence>
<comment type="catalytic activity">
    <reaction evidence="16">
        <text>Cu(+)(in) + ATP + H2O = Cu(+)(out) + ADP + phosphate + H(+)</text>
        <dbReference type="Rhea" id="RHEA:25792"/>
        <dbReference type="ChEBI" id="CHEBI:15377"/>
        <dbReference type="ChEBI" id="CHEBI:15378"/>
        <dbReference type="ChEBI" id="CHEBI:30616"/>
        <dbReference type="ChEBI" id="CHEBI:43474"/>
        <dbReference type="ChEBI" id="CHEBI:49552"/>
        <dbReference type="ChEBI" id="CHEBI:456216"/>
        <dbReference type="EC" id="7.2.2.8"/>
    </reaction>
</comment>
<dbReference type="GO" id="GO:0140581">
    <property type="term" value="F:P-type monovalent copper transporter activity"/>
    <property type="evidence" value="ECO:0007669"/>
    <property type="project" value="UniProtKB-EC"/>
</dbReference>
<keyword evidence="7 18" id="KW-0479">Metal-binding</keyword>
<dbReference type="InterPro" id="IPR036163">
    <property type="entry name" value="HMA_dom_sf"/>
</dbReference>
<evidence type="ECO:0000313" key="21">
    <source>
        <dbReference type="Proteomes" id="UP000078454"/>
    </source>
</evidence>
<evidence type="ECO:0000256" key="2">
    <source>
        <dbReference type="ARBA" id="ARBA00006024"/>
    </source>
</evidence>
<dbReference type="NCBIfam" id="TIGR01525">
    <property type="entry name" value="ATPase-IB_hvy"/>
    <property type="match status" value="1"/>
</dbReference>
<evidence type="ECO:0000256" key="10">
    <source>
        <dbReference type="ARBA" id="ARBA00022840"/>
    </source>
</evidence>
<dbReference type="InterPro" id="IPR001757">
    <property type="entry name" value="P_typ_ATPase"/>
</dbReference>
<keyword evidence="21" id="KW-1185">Reference proteome</keyword>
<dbReference type="EMBL" id="LYPB01000085">
    <property type="protein sequence ID" value="OAS15073.1"/>
    <property type="molecule type" value="Genomic_DNA"/>
</dbReference>
<keyword evidence="10 18" id="KW-0067">ATP-binding</keyword>
<dbReference type="SFLD" id="SFLDS00003">
    <property type="entry name" value="Haloacid_Dehalogenase"/>
    <property type="match status" value="1"/>
</dbReference>
<dbReference type="Pfam" id="PF00403">
    <property type="entry name" value="HMA"/>
    <property type="match status" value="1"/>
</dbReference>
<dbReference type="GO" id="GO:0005524">
    <property type="term" value="F:ATP binding"/>
    <property type="evidence" value="ECO:0007669"/>
    <property type="project" value="UniProtKB-UniRule"/>
</dbReference>
<keyword evidence="13" id="KW-0186">Copper</keyword>
<dbReference type="SFLD" id="SFLDF00027">
    <property type="entry name" value="p-type_atpase"/>
    <property type="match status" value="1"/>
</dbReference>
<feature type="transmembrane region" description="Helical" evidence="18">
    <location>
        <begin position="686"/>
        <end position="703"/>
    </location>
</feature>
<accession>A0A198A242</accession>
<dbReference type="GO" id="GO:0055070">
    <property type="term" value="P:copper ion homeostasis"/>
    <property type="evidence" value="ECO:0007669"/>
    <property type="project" value="TreeGrafter"/>
</dbReference>
<dbReference type="NCBIfam" id="TIGR01494">
    <property type="entry name" value="ATPase_P-type"/>
    <property type="match status" value="1"/>
</dbReference>
<dbReference type="AlphaFoldDB" id="A0A198A242"/>
<keyword evidence="9" id="KW-0187">Copper transport</keyword>
<dbReference type="RefSeq" id="WP_068668622.1">
    <property type="nucleotide sequence ID" value="NZ_LYPB01000085.1"/>
</dbReference>
<dbReference type="InterPro" id="IPR008250">
    <property type="entry name" value="ATPase_P-typ_transduc_dom_A_sf"/>
</dbReference>
<dbReference type="Pfam" id="PF00702">
    <property type="entry name" value="Hydrolase"/>
    <property type="match status" value="1"/>
</dbReference>
<dbReference type="InterPro" id="IPR027256">
    <property type="entry name" value="P-typ_ATPase_IB"/>
</dbReference>
<dbReference type="Gene3D" id="2.70.150.10">
    <property type="entry name" value="Calcium-transporting ATPase, cytoplasmic transduction domain A"/>
    <property type="match status" value="1"/>
</dbReference>
<dbReference type="PROSITE" id="PS00154">
    <property type="entry name" value="ATPASE_E1_E2"/>
    <property type="match status" value="1"/>
</dbReference>
<evidence type="ECO:0000256" key="18">
    <source>
        <dbReference type="RuleBase" id="RU362081"/>
    </source>
</evidence>
<dbReference type="GO" id="GO:0043682">
    <property type="term" value="F:P-type divalent copper transporter activity"/>
    <property type="evidence" value="ECO:0007669"/>
    <property type="project" value="TreeGrafter"/>
</dbReference>
<keyword evidence="8 18" id="KW-0547">Nucleotide-binding</keyword>
<evidence type="ECO:0000256" key="9">
    <source>
        <dbReference type="ARBA" id="ARBA00022796"/>
    </source>
</evidence>
<dbReference type="SUPFAM" id="SSF81665">
    <property type="entry name" value="Calcium ATPase, transmembrane domain M"/>
    <property type="match status" value="1"/>
</dbReference>
<dbReference type="Gene3D" id="3.40.50.1000">
    <property type="entry name" value="HAD superfamily/HAD-like"/>
    <property type="match status" value="1"/>
</dbReference>
<feature type="transmembrane region" description="Helical" evidence="18">
    <location>
        <begin position="89"/>
        <end position="107"/>
    </location>
</feature>
<dbReference type="Gene3D" id="3.40.1110.10">
    <property type="entry name" value="Calcium-transporting ATPase, cytoplasmic domain N"/>
    <property type="match status" value="1"/>
</dbReference>
<keyword evidence="11" id="KW-1278">Translocase</keyword>
<dbReference type="Proteomes" id="UP000078454">
    <property type="component" value="Unassembled WGS sequence"/>
</dbReference>
<dbReference type="SUPFAM" id="SSF56784">
    <property type="entry name" value="HAD-like"/>
    <property type="match status" value="1"/>
</dbReference>
<evidence type="ECO:0000256" key="6">
    <source>
        <dbReference type="ARBA" id="ARBA00022692"/>
    </source>
</evidence>
<evidence type="ECO:0000256" key="7">
    <source>
        <dbReference type="ARBA" id="ARBA00022723"/>
    </source>
</evidence>
<dbReference type="Gene3D" id="3.30.70.100">
    <property type="match status" value="1"/>
</dbReference>
<dbReference type="STRING" id="1850517.A8708_22340"/>
<dbReference type="InterPro" id="IPR017969">
    <property type="entry name" value="Heavy-metal-associated_CS"/>
</dbReference>
<keyword evidence="12 18" id="KW-1133">Transmembrane helix</keyword>
<dbReference type="PANTHER" id="PTHR43520:SF8">
    <property type="entry name" value="P-TYPE CU(+) TRANSPORTER"/>
    <property type="match status" value="1"/>
</dbReference>